<feature type="domain" description="Zona occludens toxin N-terminal" evidence="2">
    <location>
        <begin position="160"/>
        <end position="278"/>
    </location>
</feature>
<dbReference type="Gene3D" id="3.40.50.300">
    <property type="entry name" value="P-loop containing nucleotide triphosphate hydrolases"/>
    <property type="match status" value="1"/>
</dbReference>
<dbReference type="InterPro" id="IPR027417">
    <property type="entry name" value="P-loop_NTPase"/>
</dbReference>
<feature type="compositionally biased region" description="Basic and acidic residues" evidence="1">
    <location>
        <begin position="328"/>
        <end position="341"/>
    </location>
</feature>
<evidence type="ECO:0000259" key="2">
    <source>
        <dbReference type="Pfam" id="PF05707"/>
    </source>
</evidence>
<dbReference type="Proteomes" id="UP000293863">
    <property type="component" value="Unassembled WGS sequence"/>
</dbReference>
<name>A0A4Q7ABN5_9GAMM</name>
<dbReference type="AlphaFoldDB" id="A0A4Q7ABN5"/>
<dbReference type="Pfam" id="PF05707">
    <property type="entry name" value="Zot"/>
    <property type="match status" value="1"/>
</dbReference>
<accession>A0A4Q7ABN5</accession>
<feature type="region of interest" description="Disordered" evidence="1">
    <location>
        <begin position="328"/>
        <end position="377"/>
    </location>
</feature>
<keyword evidence="4" id="KW-1185">Reference proteome</keyword>
<dbReference type="InterPro" id="IPR008900">
    <property type="entry name" value="Zot_N"/>
</dbReference>
<proteinExistence type="predicted"/>
<evidence type="ECO:0000313" key="3">
    <source>
        <dbReference type="EMBL" id="RZG42851.1"/>
    </source>
</evidence>
<evidence type="ECO:0000256" key="1">
    <source>
        <dbReference type="SAM" id="MobiDB-lite"/>
    </source>
</evidence>
<protein>
    <recommendedName>
        <fullName evidence="2">Zona occludens toxin N-terminal domain-containing protein</fullName>
    </recommendedName>
</protein>
<sequence>MITFISATPGGGKTLTAVEILYKISKDNIKNLNFNYYLFKATIDKFIELGLQDELRHATIIRGQGLEQQTVLLFFCDTYFDFLTKEYFLNVVLEDEYKELIVNYPTYYFERVLYLNSIIERVNKEHNLKFQKFKFVRPIYTNINGLLLSQARPLPHNCDWRQTPFGSVLIYDEAQLFEIFNEETKKVDPIVRDLTIHRHKSYDIYFISQDPALVHRYIRKLCSHHIHLINAFGFEQSIRLEWSICQEQPNALRNIARSEVNKLYRFPKVLYRVYISTTASTRVKRYPWKKFALIGGLGAIGIYGASGLFSSNNALVSFATGGKYGNETTKKDDKTATHPDKQQSSSSPVAETKANETAKSHDQMGSSSEPVANSSNSSNVAEYKVSYDVSNPYAYEPPNTATVVNNRVFSGCFCDSKGFCKAYDQQGVTIRGISQSVCKDVIKESGNRPFNYFRNDGVTNAHTNNQVNTSDNIQQTAQRSVSQEVTQANNYVEPHLQRSPLNGANPL</sequence>
<evidence type="ECO:0000313" key="4">
    <source>
        <dbReference type="Proteomes" id="UP000293863"/>
    </source>
</evidence>
<comment type="caution">
    <text evidence="3">The sequence shown here is derived from an EMBL/GenBank/DDBJ whole genome shotgun (WGS) entry which is preliminary data.</text>
</comment>
<gene>
    <name evidence="3" type="ORF">EXU28_18460</name>
</gene>
<feature type="compositionally biased region" description="Low complexity" evidence="1">
    <location>
        <begin position="366"/>
        <end position="377"/>
    </location>
</feature>
<dbReference type="RefSeq" id="WP_130169008.1">
    <property type="nucleotide sequence ID" value="NZ_SGSQ01000050.1"/>
</dbReference>
<reference evidence="3 4" key="1">
    <citation type="submission" date="2019-02" db="EMBL/GenBank/DDBJ databases">
        <title>The Batch Genome Submission of Acinetobacter spp. strains.</title>
        <authorList>
            <person name="Qin J."/>
            <person name="Hu Y."/>
            <person name="Ye H."/>
            <person name="Wei L."/>
            <person name="Feng Y."/>
            <person name="Zong Z."/>
        </authorList>
    </citation>
    <scope>NUCLEOTIDE SEQUENCE [LARGE SCALE GENOMIC DNA]</scope>
    <source>
        <strain evidence="3 4">WCHAW060049</strain>
    </source>
</reference>
<dbReference type="EMBL" id="SGSQ01000050">
    <property type="protein sequence ID" value="RZG42851.1"/>
    <property type="molecule type" value="Genomic_DNA"/>
</dbReference>
<organism evidence="3 4">
    <name type="scientific">Acinetobacter wuhouensis</name>
    <dbReference type="NCBI Taxonomy" id="1879050"/>
    <lineage>
        <taxon>Bacteria</taxon>
        <taxon>Pseudomonadati</taxon>
        <taxon>Pseudomonadota</taxon>
        <taxon>Gammaproteobacteria</taxon>
        <taxon>Moraxellales</taxon>
        <taxon>Moraxellaceae</taxon>
        <taxon>Acinetobacter</taxon>
    </lineage>
</organism>
<feature type="compositionally biased region" description="Basic and acidic residues" evidence="1">
    <location>
        <begin position="353"/>
        <end position="362"/>
    </location>
</feature>